<dbReference type="GO" id="GO:0051539">
    <property type="term" value="F:4 iron, 4 sulfur cluster binding"/>
    <property type="evidence" value="ECO:0007669"/>
    <property type="project" value="UniProtKB-KW"/>
</dbReference>
<dbReference type="RefSeq" id="WP_146938220.1">
    <property type="nucleotide sequence ID" value="NZ_BJXW01000023.1"/>
</dbReference>
<keyword evidence="7 8" id="KW-0411">Iron-sulfur</keyword>
<sequence>MSLFTIVDKETCIACGVCGVTCPQIFDYDINGLSEVIIDDNHGSKQIPELFYEDVIDAYESCPSESIKISEKPFHGNPKKYERL</sequence>
<name>A0A511UZ20_9BACI</name>
<dbReference type="PANTHER" id="PTHR39163:SF1">
    <property type="entry name" value="FERREDOXIN"/>
    <property type="match status" value="1"/>
</dbReference>
<comment type="function">
    <text evidence="8">Ferredoxins are iron-sulfur proteins that transfer electrons in a wide variety of metabolic reactions.</text>
</comment>
<dbReference type="InterPro" id="IPR052395">
    <property type="entry name" value="ET_Ferredoxin"/>
</dbReference>
<dbReference type="GO" id="GO:0009055">
    <property type="term" value="F:electron transfer activity"/>
    <property type="evidence" value="ECO:0007669"/>
    <property type="project" value="UniProtKB-UniRule"/>
</dbReference>
<evidence type="ECO:0000256" key="5">
    <source>
        <dbReference type="ARBA" id="ARBA00022982"/>
    </source>
</evidence>
<dbReference type="PRINTS" id="PR00352">
    <property type="entry name" value="3FE4SFRDOXIN"/>
</dbReference>
<comment type="cofactor">
    <cofactor evidence="1">
        <name>[4Fe-4S] cluster</name>
        <dbReference type="ChEBI" id="CHEBI:49883"/>
    </cofactor>
</comment>
<proteinExistence type="predicted"/>
<dbReference type="OrthoDB" id="9801085at2"/>
<feature type="domain" description="4Fe-4S ferredoxin-type" evidence="9">
    <location>
        <begin position="3"/>
        <end position="31"/>
    </location>
</feature>
<comment type="caution">
    <text evidence="10">The sequence shown here is derived from an EMBL/GenBank/DDBJ whole genome shotgun (WGS) entry which is preliminary data.</text>
</comment>
<protein>
    <recommendedName>
        <fullName evidence="8">Ferredoxin</fullName>
    </recommendedName>
</protein>
<dbReference type="InterPro" id="IPR001080">
    <property type="entry name" value="3Fe4S_ferredoxin"/>
</dbReference>
<keyword evidence="4 8" id="KW-0479">Metal-binding</keyword>
<dbReference type="PANTHER" id="PTHR39163">
    <property type="entry name" value="FERREDOXIN"/>
    <property type="match status" value="1"/>
</dbReference>
<keyword evidence="11" id="KW-1185">Reference proteome</keyword>
<keyword evidence="5 8" id="KW-0249">Electron transport</keyword>
<reference evidence="10 11" key="1">
    <citation type="submission" date="2019-07" db="EMBL/GenBank/DDBJ databases">
        <title>Whole genome shotgun sequence of Cerasibacillus quisquiliarum NBRC 102429.</title>
        <authorList>
            <person name="Hosoyama A."/>
            <person name="Uohara A."/>
            <person name="Ohji S."/>
            <person name="Ichikawa N."/>
        </authorList>
    </citation>
    <scope>NUCLEOTIDE SEQUENCE [LARGE SCALE GENOMIC DNA]</scope>
    <source>
        <strain evidence="10 11">NBRC 102429</strain>
    </source>
</reference>
<evidence type="ECO:0000256" key="6">
    <source>
        <dbReference type="ARBA" id="ARBA00023004"/>
    </source>
</evidence>
<keyword evidence="3" id="KW-0004">4Fe-4S</keyword>
<evidence type="ECO:0000256" key="2">
    <source>
        <dbReference type="ARBA" id="ARBA00022448"/>
    </source>
</evidence>
<evidence type="ECO:0000256" key="7">
    <source>
        <dbReference type="ARBA" id="ARBA00023014"/>
    </source>
</evidence>
<dbReference type="Gene3D" id="3.30.70.20">
    <property type="match status" value="1"/>
</dbReference>
<evidence type="ECO:0000313" key="11">
    <source>
        <dbReference type="Proteomes" id="UP000321491"/>
    </source>
</evidence>
<evidence type="ECO:0000259" key="9">
    <source>
        <dbReference type="PROSITE" id="PS51379"/>
    </source>
</evidence>
<dbReference type="EMBL" id="BJXW01000023">
    <property type="protein sequence ID" value="GEN31839.1"/>
    <property type="molecule type" value="Genomic_DNA"/>
</dbReference>
<dbReference type="Pfam" id="PF13370">
    <property type="entry name" value="Fer4_13"/>
    <property type="match status" value="1"/>
</dbReference>
<dbReference type="PROSITE" id="PS00198">
    <property type="entry name" value="4FE4S_FER_1"/>
    <property type="match status" value="1"/>
</dbReference>
<keyword evidence="6 8" id="KW-0408">Iron</keyword>
<accession>A0A511UZ20</accession>
<evidence type="ECO:0000256" key="8">
    <source>
        <dbReference type="RuleBase" id="RU368020"/>
    </source>
</evidence>
<dbReference type="InterPro" id="IPR017900">
    <property type="entry name" value="4Fe4S_Fe_S_CS"/>
</dbReference>
<dbReference type="PROSITE" id="PS51379">
    <property type="entry name" value="4FE4S_FER_2"/>
    <property type="match status" value="1"/>
</dbReference>
<dbReference type="Proteomes" id="UP000321491">
    <property type="component" value="Unassembled WGS sequence"/>
</dbReference>
<evidence type="ECO:0000256" key="1">
    <source>
        <dbReference type="ARBA" id="ARBA00001966"/>
    </source>
</evidence>
<gene>
    <name evidence="10" type="primary">fer</name>
    <name evidence="10" type="ORF">CQU01_20770</name>
</gene>
<keyword evidence="2 8" id="KW-0813">Transport</keyword>
<dbReference type="AlphaFoldDB" id="A0A511UZ20"/>
<dbReference type="GO" id="GO:0005506">
    <property type="term" value="F:iron ion binding"/>
    <property type="evidence" value="ECO:0007669"/>
    <property type="project" value="UniProtKB-UniRule"/>
</dbReference>
<organism evidence="10 11">
    <name type="scientific">Cerasibacillus quisquiliarum</name>
    <dbReference type="NCBI Taxonomy" id="227865"/>
    <lineage>
        <taxon>Bacteria</taxon>
        <taxon>Bacillati</taxon>
        <taxon>Bacillota</taxon>
        <taxon>Bacilli</taxon>
        <taxon>Bacillales</taxon>
        <taxon>Bacillaceae</taxon>
        <taxon>Cerasibacillus</taxon>
    </lineage>
</organism>
<dbReference type="InterPro" id="IPR017896">
    <property type="entry name" value="4Fe4S_Fe-S-bd"/>
</dbReference>
<dbReference type="SUPFAM" id="SSF54862">
    <property type="entry name" value="4Fe-4S ferredoxins"/>
    <property type="match status" value="1"/>
</dbReference>
<evidence type="ECO:0000256" key="3">
    <source>
        <dbReference type="ARBA" id="ARBA00022485"/>
    </source>
</evidence>
<evidence type="ECO:0000256" key="4">
    <source>
        <dbReference type="ARBA" id="ARBA00022723"/>
    </source>
</evidence>
<evidence type="ECO:0000313" key="10">
    <source>
        <dbReference type="EMBL" id="GEN31839.1"/>
    </source>
</evidence>